<evidence type="ECO:0000313" key="1">
    <source>
        <dbReference type="EMBL" id="KAL1130213.1"/>
    </source>
</evidence>
<dbReference type="AlphaFoldDB" id="A0ABD0YYD4"/>
<comment type="caution">
    <text evidence="1">The sequence shown here is derived from an EMBL/GenBank/DDBJ whole genome shotgun (WGS) entry which is preliminary data.</text>
</comment>
<dbReference type="EMBL" id="JBFDAA010000008">
    <property type="protein sequence ID" value="KAL1130213.1"/>
    <property type="molecule type" value="Genomic_DNA"/>
</dbReference>
<sequence length="105" mass="10983">MEGSKSGLGDNVNCWDIEIIVNSAVGDVPGSIQDNADGFGLDHRDAASDKVGCEALCSGYLGSSSPAAKIVDPNRFRPSPSSAVVYSLQLHTKWGIAETGSDERN</sequence>
<protein>
    <submittedName>
        <fullName evidence="1">Uncharacterized protein</fullName>
    </submittedName>
</protein>
<name>A0ABD0YYD4_9HEMI</name>
<gene>
    <name evidence="1" type="ORF">AAG570_013151</name>
</gene>
<dbReference type="Proteomes" id="UP001558652">
    <property type="component" value="Unassembled WGS sequence"/>
</dbReference>
<evidence type="ECO:0000313" key="2">
    <source>
        <dbReference type="Proteomes" id="UP001558652"/>
    </source>
</evidence>
<organism evidence="1 2">
    <name type="scientific">Ranatra chinensis</name>
    <dbReference type="NCBI Taxonomy" id="642074"/>
    <lineage>
        <taxon>Eukaryota</taxon>
        <taxon>Metazoa</taxon>
        <taxon>Ecdysozoa</taxon>
        <taxon>Arthropoda</taxon>
        <taxon>Hexapoda</taxon>
        <taxon>Insecta</taxon>
        <taxon>Pterygota</taxon>
        <taxon>Neoptera</taxon>
        <taxon>Paraneoptera</taxon>
        <taxon>Hemiptera</taxon>
        <taxon>Heteroptera</taxon>
        <taxon>Panheteroptera</taxon>
        <taxon>Nepomorpha</taxon>
        <taxon>Nepidae</taxon>
        <taxon>Ranatrinae</taxon>
        <taxon>Ranatra</taxon>
    </lineage>
</organism>
<reference evidence="1 2" key="1">
    <citation type="submission" date="2024-07" db="EMBL/GenBank/DDBJ databases">
        <title>Chromosome-level genome assembly of the water stick insect Ranatra chinensis (Heteroptera: Nepidae).</title>
        <authorList>
            <person name="Liu X."/>
        </authorList>
    </citation>
    <scope>NUCLEOTIDE SEQUENCE [LARGE SCALE GENOMIC DNA]</scope>
    <source>
        <strain evidence="1">Cailab_2021Rc</strain>
        <tissue evidence="1">Muscle</tissue>
    </source>
</reference>
<accession>A0ABD0YYD4</accession>
<proteinExistence type="predicted"/>
<keyword evidence="2" id="KW-1185">Reference proteome</keyword>